<feature type="domain" description="SEA" evidence="3">
    <location>
        <begin position="658"/>
        <end position="787"/>
    </location>
</feature>
<dbReference type="PANTHER" id="PTHR37999:SF2">
    <property type="entry name" value="MUCIN-17"/>
    <property type="match status" value="1"/>
</dbReference>
<feature type="compositionally biased region" description="Polar residues" evidence="1">
    <location>
        <begin position="288"/>
        <end position="297"/>
    </location>
</feature>
<feature type="compositionally biased region" description="Polar residues" evidence="1">
    <location>
        <begin position="597"/>
        <end position="623"/>
    </location>
</feature>
<reference evidence="5" key="1">
    <citation type="journal article" date="2016" name="Nature">
        <title>Genome evolution in the allotetraploid frog Xenopus laevis.</title>
        <authorList>
            <person name="Session A.M."/>
            <person name="Uno Y."/>
            <person name="Kwon T."/>
            <person name="Chapman J.A."/>
            <person name="Toyoda A."/>
            <person name="Takahashi S."/>
            <person name="Fukui A."/>
            <person name="Hikosaka A."/>
            <person name="Suzuki A."/>
            <person name="Kondo M."/>
            <person name="van Heeringen S.J."/>
            <person name="Quigley I."/>
            <person name="Heinz S."/>
            <person name="Ogino H."/>
            <person name="Ochi H."/>
            <person name="Hellsten U."/>
            <person name="Lyons J.B."/>
            <person name="Simakov O."/>
            <person name="Putnam N."/>
            <person name="Stites J."/>
            <person name="Kuroki Y."/>
            <person name="Tanaka T."/>
            <person name="Michiue T."/>
            <person name="Watanabe M."/>
            <person name="Bogdanovic O."/>
            <person name="Lister R."/>
            <person name="Georgiou G."/>
            <person name="Paranjpe S.S."/>
            <person name="van Kruijsbergen I."/>
            <person name="Shu S."/>
            <person name="Carlson J."/>
            <person name="Kinoshita T."/>
            <person name="Ohta Y."/>
            <person name="Mawaribuchi S."/>
            <person name="Jenkins J."/>
            <person name="Grimwood J."/>
            <person name="Schmutz J."/>
            <person name="Mitros T."/>
            <person name="Mozaffari S.V."/>
            <person name="Suzuki Y."/>
            <person name="Haramoto Y."/>
            <person name="Yamamoto T.S."/>
            <person name="Takagi C."/>
            <person name="Heald R."/>
            <person name="Miller K."/>
            <person name="Haudenschild C."/>
            <person name="Kitzman J."/>
            <person name="Nakayama T."/>
            <person name="Izutsu Y."/>
            <person name="Robert J."/>
            <person name="Fortriede J."/>
            <person name="Burns K."/>
            <person name="Lotay V."/>
            <person name="Karimi K."/>
            <person name="Yasuoka Y."/>
            <person name="Dichmann D.S."/>
            <person name="Flajnik M.F."/>
            <person name="Houston D.W."/>
            <person name="Shendure J."/>
            <person name="DuPasquier L."/>
            <person name="Vize P.D."/>
            <person name="Zorn A.M."/>
            <person name="Ito M."/>
            <person name="Marcotte E.M."/>
            <person name="Wallingford J.B."/>
            <person name="Ito Y."/>
            <person name="Asashima M."/>
            <person name="Ueno N."/>
            <person name="Matsuda Y."/>
            <person name="Veenstra G.J."/>
            <person name="Fujiyama A."/>
            <person name="Harland R.M."/>
            <person name="Taira M."/>
            <person name="Rokhsar D.S."/>
        </authorList>
    </citation>
    <scope>NUCLEOTIDE SEQUENCE [LARGE SCALE GENOMIC DNA]</scope>
    <source>
        <strain evidence="5">J</strain>
    </source>
</reference>
<dbReference type="PROSITE" id="PS50024">
    <property type="entry name" value="SEA"/>
    <property type="match status" value="1"/>
</dbReference>
<feature type="region of interest" description="Disordered" evidence="1">
    <location>
        <begin position="911"/>
        <end position="961"/>
    </location>
</feature>
<dbReference type="EMBL" id="CM004470">
    <property type="protein sequence ID" value="OCT90535.1"/>
    <property type="molecule type" value="Genomic_DNA"/>
</dbReference>
<dbReference type="InterPro" id="IPR053311">
    <property type="entry name" value="Mucosal_Integrity_Assoc"/>
</dbReference>
<feature type="transmembrane region" description="Helical" evidence="2">
    <location>
        <begin position="863"/>
        <end position="886"/>
    </location>
</feature>
<dbReference type="SUPFAM" id="SSF82671">
    <property type="entry name" value="SEA domain"/>
    <property type="match status" value="1"/>
</dbReference>
<organism evidence="4 5">
    <name type="scientific">Xenopus laevis</name>
    <name type="common">African clawed frog</name>
    <dbReference type="NCBI Taxonomy" id="8355"/>
    <lineage>
        <taxon>Eukaryota</taxon>
        <taxon>Metazoa</taxon>
        <taxon>Chordata</taxon>
        <taxon>Craniata</taxon>
        <taxon>Vertebrata</taxon>
        <taxon>Euteleostomi</taxon>
        <taxon>Amphibia</taxon>
        <taxon>Batrachia</taxon>
        <taxon>Anura</taxon>
        <taxon>Pipoidea</taxon>
        <taxon>Pipidae</taxon>
        <taxon>Xenopodinae</taxon>
        <taxon>Xenopus</taxon>
        <taxon>Xenopus</taxon>
    </lineage>
</organism>
<dbReference type="Proteomes" id="UP000694892">
    <property type="component" value="Chromosome 3L"/>
</dbReference>
<keyword evidence="2" id="KW-1133">Transmembrane helix</keyword>
<keyword evidence="2" id="KW-0812">Transmembrane</keyword>
<sequence length="961" mass="100204">MFSIFVFSDGRIYSPGANSRRICAFRRQRINSRNARQNSQQKFAGVHNGRRRWKNGCRRQKRDAGAVLRIFRRFANFVRNSRIFRRSKTAQIRPSLFVLSRDAPNPLFWIWPNPRILRKTFRIKASAIRNLTLPLCATSDFSEFAKRWRNYAWRSVANEFAQLRPFSRAKIRLALVSEVPLESISFASEVTPATISKSAKFRNDITLENFRQPPSAGETLNQLLKPAQIWGRGTTSPVSSSSLSSGTTEEKTSPGSSISLSSGTTEEKTSPVSSSSLSSGTTEEKTSPGSSISLSSATTEEKTSPVSSSSLSSGTTEEKTSPVSSSSLSSGTTGGTASPVSSSSLSSGTTGGITSPVSLSSLSSGTTGVTASPVSSSSLSSGTTGVTASPVSSSSLSSGTTGVTASPVSSSSLSSGTTGGITSPVSSSSLSSGTTGVTASPVSSSSLSSGTTGVTASPVSSSSLSSGTTGVTASLVSSSSLSSGTTGVTASPVSSSSLSSGTTGVTASPVSSSSLSSGTTGGITSPVSSSSLSSGTTGVTASPVSSSSLSSGTTGVTASPVSSSSLSSGTTGGTASPVSSSSLSSGGTTSLVASSGPSSRTTVGTTSLAGTGGPSFSTTTEATPGSCVHGYQIGKECVCYENFHGSQCELISNYIRPGGGPYITKVRVTVVAVNILYSEKLSDKKSSEYQEFEARFKIEIRKLYGNVAAYSDVRINSIRPGSVVVEHDVLIDVDLINGKEQYHNVVKDLYVTLDGTSATSNATDYLQLDSRKTQIHDSELDVAGLCSEVELIPEDMLQYFCGVNDSNILLCASKCSSMNPEFVDCNAGQCSISNAGPRCFCKTSGPFWYTGDRCEYTVLKTGVIVGVTVGVLVFILVFITLLIFICRRRRNTNKERLVDSEQSWSDGWEDEKFEKKQIKNSETNSTTGSQSPKTDSGEFRPALDKVNPNIKITTARAKVGP</sequence>
<dbReference type="OMA" id="QIHDSEL"/>
<evidence type="ECO:0000259" key="3">
    <source>
        <dbReference type="PROSITE" id="PS50024"/>
    </source>
</evidence>
<evidence type="ECO:0000256" key="1">
    <source>
        <dbReference type="SAM" id="MobiDB-lite"/>
    </source>
</evidence>
<dbReference type="Pfam" id="PF01390">
    <property type="entry name" value="SEA"/>
    <property type="match status" value="1"/>
</dbReference>
<gene>
    <name evidence="4" type="ORF">XELAEV_18019150mg</name>
</gene>
<feature type="compositionally biased region" description="Polar residues" evidence="1">
    <location>
        <begin position="920"/>
        <end position="934"/>
    </location>
</feature>
<protein>
    <recommendedName>
        <fullName evidence="3">SEA domain-containing protein</fullName>
    </recommendedName>
</protein>
<dbReference type="InterPro" id="IPR000082">
    <property type="entry name" value="SEA_dom"/>
</dbReference>
<feature type="compositionally biased region" description="Low complexity" evidence="1">
    <location>
        <begin position="234"/>
        <end position="281"/>
    </location>
</feature>
<keyword evidence="2" id="KW-0472">Membrane</keyword>
<evidence type="ECO:0000313" key="5">
    <source>
        <dbReference type="Proteomes" id="UP000694892"/>
    </source>
</evidence>
<dbReference type="PANTHER" id="PTHR37999">
    <property type="entry name" value="MUCIN-17"/>
    <property type="match status" value="1"/>
</dbReference>
<accession>A0A974DFI7</accession>
<evidence type="ECO:0000256" key="2">
    <source>
        <dbReference type="SAM" id="Phobius"/>
    </source>
</evidence>
<name>A0A974DFI7_XENLA</name>
<dbReference type="SMART" id="SM00200">
    <property type="entry name" value="SEA"/>
    <property type="match status" value="1"/>
</dbReference>
<dbReference type="InterPro" id="IPR036364">
    <property type="entry name" value="SEA_dom_sf"/>
</dbReference>
<feature type="region of interest" description="Disordered" evidence="1">
    <location>
        <begin position="231"/>
        <end position="623"/>
    </location>
</feature>
<proteinExistence type="predicted"/>
<feature type="compositionally biased region" description="Low complexity" evidence="1">
    <location>
        <begin position="304"/>
        <end position="596"/>
    </location>
</feature>
<evidence type="ECO:0000313" key="4">
    <source>
        <dbReference type="EMBL" id="OCT90535.1"/>
    </source>
</evidence>
<dbReference type="AlphaFoldDB" id="A0A974DFI7"/>